<dbReference type="EMBL" id="JBEPMX010000004">
    <property type="protein sequence ID" value="MET3683070.1"/>
    <property type="molecule type" value="Genomic_DNA"/>
</dbReference>
<dbReference type="InterPro" id="IPR046349">
    <property type="entry name" value="C1-like_sf"/>
</dbReference>
<evidence type="ECO:0000313" key="4">
    <source>
        <dbReference type="Proteomes" id="UP001549167"/>
    </source>
</evidence>
<keyword evidence="1" id="KW-0472">Membrane</keyword>
<dbReference type="RefSeq" id="WP_354219665.1">
    <property type="nucleotide sequence ID" value="NZ_JBEPMX010000004.1"/>
</dbReference>
<evidence type="ECO:0000313" key="3">
    <source>
        <dbReference type="EMBL" id="MET3683070.1"/>
    </source>
</evidence>
<dbReference type="Pfam" id="PF12773">
    <property type="entry name" value="DZR"/>
    <property type="match status" value="1"/>
</dbReference>
<feature type="domain" description="DZANK-type" evidence="2">
    <location>
        <begin position="3"/>
        <end position="49"/>
    </location>
</feature>
<dbReference type="SUPFAM" id="SSF57889">
    <property type="entry name" value="Cysteine-rich domain"/>
    <property type="match status" value="1"/>
</dbReference>
<gene>
    <name evidence="3" type="ORF">ABID56_001160</name>
</gene>
<protein>
    <submittedName>
        <fullName evidence="3">RNA polymerase subunit RPABC4/transcription elongation factor Spt4/TM2 domain-containing membrane protein YozV</fullName>
    </submittedName>
</protein>
<name>A0ABV2KWK3_9BACI</name>
<keyword evidence="4" id="KW-1185">Reference proteome</keyword>
<comment type="caution">
    <text evidence="3">The sequence shown here is derived from an EMBL/GenBank/DDBJ whole genome shotgun (WGS) entry which is preliminary data.</text>
</comment>
<feature type="transmembrane region" description="Helical" evidence="1">
    <location>
        <begin position="94"/>
        <end position="120"/>
    </location>
</feature>
<sequence>MYCPNCAASISDKAELCPKCGVRPFREVNYCYNCSESINANQEMCVNCGVRVHKKVSTPVSASTESKPPWLMALLSFFLTGLGQMVIGQVKKGFAILAVSVVLGIVTFGTSAIITTPFAIIDAYLVSKKVADGKDIDEWEFF</sequence>
<dbReference type="Proteomes" id="UP001549167">
    <property type="component" value="Unassembled WGS sequence"/>
</dbReference>
<dbReference type="InterPro" id="IPR025874">
    <property type="entry name" value="DZR"/>
</dbReference>
<keyword evidence="1" id="KW-0812">Transmembrane</keyword>
<organism evidence="3 4">
    <name type="scientific">Alkalibacillus flavidus</name>
    <dbReference type="NCBI Taxonomy" id="546021"/>
    <lineage>
        <taxon>Bacteria</taxon>
        <taxon>Bacillati</taxon>
        <taxon>Bacillota</taxon>
        <taxon>Bacilli</taxon>
        <taxon>Bacillales</taxon>
        <taxon>Bacillaceae</taxon>
        <taxon>Alkalibacillus</taxon>
    </lineage>
</organism>
<keyword evidence="1" id="KW-1133">Transmembrane helix</keyword>
<proteinExistence type="predicted"/>
<reference evidence="3 4" key="1">
    <citation type="submission" date="2024-06" db="EMBL/GenBank/DDBJ databases">
        <title>Genomic Encyclopedia of Type Strains, Phase IV (KMG-IV): sequencing the most valuable type-strain genomes for metagenomic binning, comparative biology and taxonomic classification.</title>
        <authorList>
            <person name="Goeker M."/>
        </authorList>
    </citation>
    <scope>NUCLEOTIDE SEQUENCE [LARGE SCALE GENOMIC DNA]</scope>
    <source>
        <strain evidence="3 4">DSM 23520</strain>
    </source>
</reference>
<evidence type="ECO:0000259" key="2">
    <source>
        <dbReference type="Pfam" id="PF12773"/>
    </source>
</evidence>
<keyword evidence="3" id="KW-0648">Protein biosynthesis</keyword>
<accession>A0ABV2KWK3</accession>
<dbReference type="GO" id="GO:0003746">
    <property type="term" value="F:translation elongation factor activity"/>
    <property type="evidence" value="ECO:0007669"/>
    <property type="project" value="UniProtKB-KW"/>
</dbReference>
<keyword evidence="3" id="KW-0251">Elongation factor</keyword>
<evidence type="ECO:0000256" key="1">
    <source>
        <dbReference type="SAM" id="Phobius"/>
    </source>
</evidence>